<dbReference type="Gene3D" id="2.60.120.330">
    <property type="entry name" value="B-lactam Antibiotic, Isopenicillin N Synthase, Chain"/>
    <property type="match status" value="1"/>
</dbReference>
<dbReference type="EMBL" id="JAVDRL010000006">
    <property type="protein sequence ID" value="MDR6531732.1"/>
    <property type="molecule type" value="Genomic_DNA"/>
</dbReference>
<comment type="caution">
    <text evidence="2">The sequence shown here is derived from an EMBL/GenBank/DDBJ whole genome shotgun (WGS) entry which is preliminary data.</text>
</comment>
<sequence length="199" mass="21856">MAFPDRLQLPLSFDPARLACDLDALAAAPWTAHYVQQNYEGDWSVIPLRCAAGETHPIRMIYSDPTATAFVDTPMLAACSYFQDVIAAFVCEVRAVRLMRLGPGSVIKAHTDLDLDIESGAARIHVPVVTNPDVDFQLNGSRIEMAAGQAWYLRLSDPHAVANRGAGDRVHLVLDLVADDWLRGFFEPSAGDMPLRRVP</sequence>
<protein>
    <recommendedName>
        <fullName evidence="1">Aspartyl/asparaginy/proline hydroxylase domain-containing protein</fullName>
    </recommendedName>
</protein>
<dbReference type="Pfam" id="PF05118">
    <property type="entry name" value="Asp_Arg_Hydrox"/>
    <property type="match status" value="1"/>
</dbReference>
<gene>
    <name evidence="2" type="ORF">J2800_002479</name>
</gene>
<evidence type="ECO:0000259" key="1">
    <source>
        <dbReference type="Pfam" id="PF05118"/>
    </source>
</evidence>
<organism evidence="2 3">
    <name type="scientific">Caulobacter rhizosphaerae</name>
    <dbReference type="NCBI Taxonomy" id="2010972"/>
    <lineage>
        <taxon>Bacteria</taxon>
        <taxon>Pseudomonadati</taxon>
        <taxon>Pseudomonadota</taxon>
        <taxon>Alphaproteobacteria</taxon>
        <taxon>Caulobacterales</taxon>
        <taxon>Caulobacteraceae</taxon>
        <taxon>Caulobacter</taxon>
    </lineage>
</organism>
<evidence type="ECO:0000313" key="2">
    <source>
        <dbReference type="EMBL" id="MDR6531732.1"/>
    </source>
</evidence>
<keyword evidence="3" id="KW-1185">Reference proteome</keyword>
<feature type="domain" description="Aspartyl/asparaginy/proline hydroxylase" evidence="1">
    <location>
        <begin position="78"/>
        <end position="177"/>
    </location>
</feature>
<evidence type="ECO:0000313" key="3">
    <source>
        <dbReference type="Proteomes" id="UP001262754"/>
    </source>
</evidence>
<proteinExistence type="predicted"/>
<dbReference type="SUPFAM" id="SSF51197">
    <property type="entry name" value="Clavaminate synthase-like"/>
    <property type="match status" value="1"/>
</dbReference>
<name>A0ABU1MZX6_9CAUL</name>
<dbReference type="InterPro" id="IPR027443">
    <property type="entry name" value="IPNS-like_sf"/>
</dbReference>
<dbReference type="Proteomes" id="UP001262754">
    <property type="component" value="Unassembled WGS sequence"/>
</dbReference>
<dbReference type="InterPro" id="IPR007803">
    <property type="entry name" value="Asp/Arg/Pro-Hydrxlase"/>
</dbReference>
<reference evidence="2 3" key="1">
    <citation type="submission" date="2023-07" db="EMBL/GenBank/DDBJ databases">
        <title>Sorghum-associated microbial communities from plants grown in Nebraska, USA.</title>
        <authorList>
            <person name="Schachtman D."/>
        </authorList>
    </citation>
    <scope>NUCLEOTIDE SEQUENCE [LARGE SCALE GENOMIC DNA]</scope>
    <source>
        <strain evidence="2 3">DS2154</strain>
    </source>
</reference>
<accession>A0ABU1MZX6</accession>
<dbReference type="RefSeq" id="WP_310031829.1">
    <property type="nucleotide sequence ID" value="NZ_JAVDRL010000006.1"/>
</dbReference>